<dbReference type="GO" id="GO:0002504">
    <property type="term" value="P:antigen processing and presentation of peptide or polysaccharide antigen via MHC class II"/>
    <property type="evidence" value="ECO:0007669"/>
    <property type="project" value="UniProtKB-KW"/>
</dbReference>
<proteinExistence type="predicted"/>
<dbReference type="Pfam" id="PF00969">
    <property type="entry name" value="MHC_II_beta"/>
    <property type="match status" value="1"/>
</dbReference>
<dbReference type="FunFam" id="3.10.320.10:FF:000001">
    <property type="entry name" value="HLA class II histocompatibility antigen, DRB1-1 beta chain"/>
    <property type="match status" value="1"/>
</dbReference>
<comment type="caution">
    <text evidence="11">The sequence shown here is derived from an EMBL/GenBank/DDBJ whole genome shotgun (WGS) entry which is preliminary data.</text>
</comment>
<keyword evidence="5" id="KW-1064">Adaptive immunity</keyword>
<reference evidence="11" key="1">
    <citation type="submission" date="2019-09" db="EMBL/GenBank/DDBJ databases">
        <title>Bird 10,000 Genomes (B10K) Project - Family phase.</title>
        <authorList>
            <person name="Zhang G."/>
        </authorList>
    </citation>
    <scope>NUCLEOTIDE SEQUENCE</scope>
    <source>
        <strain evidence="11">OUT-0017</strain>
        <tissue evidence="11">Muscle</tissue>
    </source>
</reference>
<evidence type="ECO:0000256" key="3">
    <source>
        <dbReference type="ARBA" id="ARBA00022859"/>
    </source>
</evidence>
<dbReference type="SUPFAM" id="SSF54452">
    <property type="entry name" value="MHC antigen-recognition domain"/>
    <property type="match status" value="1"/>
</dbReference>
<evidence type="ECO:0000256" key="5">
    <source>
        <dbReference type="ARBA" id="ARBA00023130"/>
    </source>
</evidence>
<keyword evidence="12" id="KW-1185">Reference proteome</keyword>
<dbReference type="EMBL" id="WBNP01023920">
    <property type="protein sequence ID" value="NXP94886.1"/>
    <property type="molecule type" value="Genomic_DNA"/>
</dbReference>
<evidence type="ECO:0000256" key="7">
    <source>
        <dbReference type="ARBA" id="ARBA00023157"/>
    </source>
</evidence>
<dbReference type="SMART" id="SM00921">
    <property type="entry name" value="MHC_II_beta"/>
    <property type="match status" value="1"/>
</dbReference>
<dbReference type="SUPFAM" id="SSF48726">
    <property type="entry name" value="Immunoglobulin"/>
    <property type="match status" value="1"/>
</dbReference>
<dbReference type="InterPro" id="IPR014745">
    <property type="entry name" value="MHC_II_a/b_N"/>
</dbReference>
<evidence type="ECO:0000313" key="12">
    <source>
        <dbReference type="Proteomes" id="UP000625584"/>
    </source>
</evidence>
<dbReference type="InterPro" id="IPR036179">
    <property type="entry name" value="Ig-like_dom_sf"/>
</dbReference>
<keyword evidence="6" id="KW-0472">Membrane</keyword>
<feature type="non-terminal residue" evidence="11">
    <location>
        <position position="1"/>
    </location>
</feature>
<evidence type="ECO:0000256" key="9">
    <source>
        <dbReference type="ARBA" id="ARBA00023182"/>
    </source>
</evidence>
<evidence type="ECO:0000256" key="6">
    <source>
        <dbReference type="ARBA" id="ARBA00023136"/>
    </source>
</evidence>
<dbReference type="Proteomes" id="UP000625584">
    <property type="component" value="Unassembled WGS sequence"/>
</dbReference>
<name>A0A852DRJ5_PASAF</name>
<evidence type="ECO:0000256" key="4">
    <source>
        <dbReference type="ARBA" id="ARBA00022989"/>
    </source>
</evidence>
<dbReference type="InterPro" id="IPR050160">
    <property type="entry name" value="MHC/Immunoglobulin"/>
</dbReference>
<evidence type="ECO:0000313" key="11">
    <source>
        <dbReference type="EMBL" id="NXP94886.1"/>
    </source>
</evidence>
<dbReference type="InterPro" id="IPR000353">
    <property type="entry name" value="MHC_II_b_N"/>
</dbReference>
<comment type="subcellular location">
    <subcellularLocation>
        <location evidence="1">Membrane</location>
        <topology evidence="1">Single-pass type I membrane protein</topology>
    </subcellularLocation>
</comment>
<feature type="non-terminal residue" evidence="11">
    <location>
        <position position="128"/>
    </location>
</feature>
<evidence type="ECO:0000256" key="2">
    <source>
        <dbReference type="ARBA" id="ARBA00022692"/>
    </source>
</evidence>
<dbReference type="AlphaFoldDB" id="A0A852DRJ5"/>
<accession>A0A852DRJ5</accession>
<evidence type="ECO:0000259" key="10">
    <source>
        <dbReference type="SMART" id="SM00921"/>
    </source>
</evidence>
<keyword evidence="8" id="KW-0325">Glycoprotein</keyword>
<sequence>LTGVFQQMHKYECQFINGTEKVKFVGRYIYNRQLYLMFDSDVGHFVGFTPYGEKHAQYRNSHPEYLDDARAAVDRLCRPNYEVFRPFSVERRVPPSVSISLVPSSSSQPGPGRLLCSVLDFYPAAIQV</sequence>
<dbReference type="GO" id="GO:0042613">
    <property type="term" value="C:MHC class II protein complex"/>
    <property type="evidence" value="ECO:0007669"/>
    <property type="project" value="UniProtKB-KW"/>
</dbReference>
<keyword evidence="7" id="KW-1015">Disulfide bond</keyword>
<evidence type="ECO:0000256" key="8">
    <source>
        <dbReference type="ARBA" id="ARBA00023180"/>
    </source>
</evidence>
<gene>
    <name evidence="11" type="primary">H2eb1_1</name>
    <name evidence="11" type="ORF">PASAMO_R09161</name>
</gene>
<keyword evidence="3" id="KW-0391">Immunity</keyword>
<keyword evidence="9" id="KW-0491">MHC II</keyword>
<keyword evidence="2" id="KW-0812">Transmembrane</keyword>
<dbReference type="GO" id="GO:0002250">
    <property type="term" value="P:adaptive immune response"/>
    <property type="evidence" value="ECO:0007669"/>
    <property type="project" value="UniProtKB-KW"/>
</dbReference>
<dbReference type="PANTHER" id="PTHR19944:SF99">
    <property type="entry name" value="HLA CLASS II HISTOCOMPATIBILITY ANTIGEN, DRB1 BETA CHAIN"/>
    <property type="match status" value="1"/>
</dbReference>
<dbReference type="Gene3D" id="3.10.320.10">
    <property type="entry name" value="Class II Histocompatibility Antigen, M Beta Chain, Chain B, domain 1"/>
    <property type="match status" value="1"/>
</dbReference>
<dbReference type="InterPro" id="IPR011162">
    <property type="entry name" value="MHC_I/II-like_Ag-recog"/>
</dbReference>
<dbReference type="PANTHER" id="PTHR19944">
    <property type="entry name" value="MHC CLASS II-RELATED"/>
    <property type="match status" value="1"/>
</dbReference>
<feature type="domain" description="MHC class II beta chain N-terminal" evidence="10">
    <location>
        <begin position="11"/>
        <end position="85"/>
    </location>
</feature>
<evidence type="ECO:0000256" key="1">
    <source>
        <dbReference type="ARBA" id="ARBA00004479"/>
    </source>
</evidence>
<organism evidence="11 12">
    <name type="scientific">Passerina amoena</name>
    <name type="common">Lazuli bunting</name>
    <dbReference type="NCBI Taxonomy" id="142471"/>
    <lineage>
        <taxon>Eukaryota</taxon>
        <taxon>Metazoa</taxon>
        <taxon>Chordata</taxon>
        <taxon>Craniata</taxon>
        <taxon>Vertebrata</taxon>
        <taxon>Euteleostomi</taxon>
        <taxon>Archelosauria</taxon>
        <taxon>Archosauria</taxon>
        <taxon>Dinosauria</taxon>
        <taxon>Saurischia</taxon>
        <taxon>Theropoda</taxon>
        <taxon>Coelurosauria</taxon>
        <taxon>Aves</taxon>
        <taxon>Neognathae</taxon>
        <taxon>Neoaves</taxon>
        <taxon>Telluraves</taxon>
        <taxon>Australaves</taxon>
        <taxon>Passeriformes</taxon>
        <taxon>Cardinalidae</taxon>
        <taxon>Passerina</taxon>
    </lineage>
</organism>
<keyword evidence="4" id="KW-1133">Transmembrane helix</keyword>
<protein>
    <submittedName>
        <fullName evidence="11">HB2J protein</fullName>
    </submittedName>
</protein>